<comment type="caution">
    <text evidence="12">The sequence shown here is derived from an EMBL/GenBank/DDBJ whole genome shotgun (WGS) entry which is preliminary data.</text>
</comment>
<feature type="active site" description="Nucleophile" evidence="9">
    <location>
        <position position="117"/>
    </location>
</feature>
<reference evidence="12 13" key="1">
    <citation type="submission" date="2023-10" db="EMBL/GenBank/DDBJ databases">
        <title>Draft genome sequence of Xylaria bambusicola isolate GMP-LS, the root and basal stem rot pathogen of sugarcane in Indonesia.</title>
        <authorList>
            <person name="Selvaraj P."/>
            <person name="Muralishankar V."/>
            <person name="Muruganantham S."/>
            <person name="Sp S."/>
            <person name="Haryani S."/>
            <person name="Lau K.J.X."/>
            <person name="Naqvi N.I."/>
        </authorList>
    </citation>
    <scope>NUCLEOTIDE SEQUENCE [LARGE SCALE GENOMIC DNA]</scope>
    <source>
        <strain evidence="12">GMP-LS</strain>
    </source>
</reference>
<dbReference type="Pfam" id="PF00561">
    <property type="entry name" value="Abhydrolase_1"/>
    <property type="match status" value="1"/>
</dbReference>
<evidence type="ECO:0000256" key="10">
    <source>
        <dbReference type="RuleBase" id="RU003421"/>
    </source>
</evidence>
<dbReference type="EMBL" id="JAWHQM010000061">
    <property type="protein sequence ID" value="KAK5636014.1"/>
    <property type="molecule type" value="Genomic_DNA"/>
</dbReference>
<dbReference type="PRINTS" id="PR00793">
    <property type="entry name" value="PROAMNOPTASE"/>
</dbReference>
<feature type="domain" description="AB hydrolase-1" evidence="11">
    <location>
        <begin position="44"/>
        <end position="295"/>
    </location>
</feature>
<keyword evidence="7 8" id="KW-0378">Hydrolase</keyword>
<evidence type="ECO:0000256" key="9">
    <source>
        <dbReference type="PIRSR" id="PIRSR006431-1"/>
    </source>
</evidence>
<keyword evidence="5 8" id="KW-0963">Cytoplasm</keyword>
<comment type="subcellular location">
    <subcellularLocation>
        <location evidence="2 8">Cytoplasm</location>
    </subcellularLocation>
</comment>
<evidence type="ECO:0000259" key="11">
    <source>
        <dbReference type="Pfam" id="PF00561"/>
    </source>
</evidence>
<evidence type="ECO:0000256" key="3">
    <source>
        <dbReference type="ARBA" id="ARBA00010088"/>
    </source>
</evidence>
<feature type="active site" description="Proton donor" evidence="9">
    <location>
        <position position="293"/>
    </location>
</feature>
<dbReference type="GO" id="GO:0004177">
    <property type="term" value="F:aminopeptidase activity"/>
    <property type="evidence" value="ECO:0007669"/>
    <property type="project" value="UniProtKB-UniRule"/>
</dbReference>
<evidence type="ECO:0000256" key="5">
    <source>
        <dbReference type="ARBA" id="ARBA00022490"/>
    </source>
</evidence>
<keyword evidence="6 8" id="KW-0645">Protease</keyword>
<dbReference type="PANTHER" id="PTHR43722:SF1">
    <property type="entry name" value="PROLINE IMINOPEPTIDASE"/>
    <property type="match status" value="1"/>
</dbReference>
<dbReference type="PIRSF" id="PIRSF006431">
    <property type="entry name" value="Pept_S33"/>
    <property type="match status" value="1"/>
</dbReference>
<dbReference type="PANTHER" id="PTHR43722">
    <property type="entry name" value="PROLINE IMINOPEPTIDASE"/>
    <property type="match status" value="1"/>
</dbReference>
<evidence type="ECO:0000256" key="7">
    <source>
        <dbReference type="ARBA" id="ARBA00022801"/>
    </source>
</evidence>
<accession>A0AAN7V322</accession>
<dbReference type="AlphaFoldDB" id="A0AAN7V322"/>
<organism evidence="12 13">
    <name type="scientific">Xylaria bambusicola</name>
    <dbReference type="NCBI Taxonomy" id="326684"/>
    <lineage>
        <taxon>Eukaryota</taxon>
        <taxon>Fungi</taxon>
        <taxon>Dikarya</taxon>
        <taxon>Ascomycota</taxon>
        <taxon>Pezizomycotina</taxon>
        <taxon>Sordariomycetes</taxon>
        <taxon>Xylariomycetidae</taxon>
        <taxon>Xylariales</taxon>
        <taxon>Xylariaceae</taxon>
        <taxon>Xylaria</taxon>
    </lineage>
</organism>
<evidence type="ECO:0000313" key="12">
    <source>
        <dbReference type="EMBL" id="KAK5636014.1"/>
    </source>
</evidence>
<proteinExistence type="inferred from homology"/>
<evidence type="ECO:0000256" key="6">
    <source>
        <dbReference type="ARBA" id="ARBA00022670"/>
    </source>
</evidence>
<evidence type="ECO:0000256" key="4">
    <source>
        <dbReference type="ARBA" id="ARBA00022438"/>
    </source>
</evidence>
<dbReference type="EC" id="3.4.11.5" evidence="8 10"/>
<evidence type="ECO:0000313" key="13">
    <source>
        <dbReference type="Proteomes" id="UP001305414"/>
    </source>
</evidence>
<evidence type="ECO:0000256" key="1">
    <source>
        <dbReference type="ARBA" id="ARBA00001585"/>
    </source>
</evidence>
<dbReference type="NCBIfam" id="TIGR01249">
    <property type="entry name" value="pro_imino_pep_1"/>
    <property type="match status" value="1"/>
</dbReference>
<dbReference type="InterPro" id="IPR000073">
    <property type="entry name" value="AB_hydrolase_1"/>
</dbReference>
<keyword evidence="4 8" id="KW-0031">Aminopeptidase</keyword>
<dbReference type="GO" id="GO:0006508">
    <property type="term" value="P:proteolysis"/>
    <property type="evidence" value="ECO:0007669"/>
    <property type="project" value="UniProtKB-KW"/>
</dbReference>
<dbReference type="Gene3D" id="3.40.50.1820">
    <property type="entry name" value="alpha/beta hydrolase"/>
    <property type="match status" value="1"/>
</dbReference>
<evidence type="ECO:0000256" key="8">
    <source>
        <dbReference type="PIRNR" id="PIRNR006431"/>
    </source>
</evidence>
<comment type="catalytic activity">
    <reaction evidence="1 8 10">
        <text>Release of N-terminal proline from a peptide.</text>
        <dbReference type="EC" id="3.4.11.5"/>
    </reaction>
</comment>
<gene>
    <name evidence="12" type="ORF">RRF57_011726</name>
</gene>
<dbReference type="GO" id="GO:0005737">
    <property type="term" value="C:cytoplasm"/>
    <property type="evidence" value="ECO:0007669"/>
    <property type="project" value="UniProtKB-SubCell"/>
</dbReference>
<keyword evidence="13" id="KW-1185">Reference proteome</keyword>
<dbReference type="InterPro" id="IPR002410">
    <property type="entry name" value="Peptidase_S33"/>
</dbReference>
<comment type="similarity">
    <text evidence="3 8 10">Belongs to the peptidase S33 family.</text>
</comment>
<sequence>MSTPQSTGMPYTHEPAWDSGHLKVGSIHEIYYEQYGKKDGLPAIFLHGGPGGNTSPSNTKFFNPAVYRVVLLDQRGVGKSRPKNELKENTTQHLSDDIERLREHLGIAKWHMVFGGSWGSTLGLFYAQAHPDKVGSIVIRGVFLARRSELHGPGPADAAAMFFPQEREAFLSFLPENERADPAKAYYDRITSPDPAISRPAAVAWSLQSLRGTWKDPEWCYTHSLFENHYLFQHGAFIEDGSLLFPENMAKIKDIPGAIVQGRYDVLCPPVTAWEVHKAWPKSSLHFVSDAGHAATLSYPSCIDFADHFRNLVRLRSLLKYAMS</sequence>
<name>A0AAN7V322_9PEZI</name>
<feature type="active site" evidence="9">
    <location>
        <position position="265"/>
    </location>
</feature>
<dbReference type="InterPro" id="IPR005944">
    <property type="entry name" value="Pro_iminopeptidase"/>
</dbReference>
<dbReference type="SUPFAM" id="SSF53474">
    <property type="entry name" value="alpha/beta-Hydrolases"/>
    <property type="match status" value="1"/>
</dbReference>
<evidence type="ECO:0000256" key="2">
    <source>
        <dbReference type="ARBA" id="ARBA00004496"/>
    </source>
</evidence>
<dbReference type="PRINTS" id="PR00111">
    <property type="entry name" value="ABHYDROLASE"/>
</dbReference>
<dbReference type="InterPro" id="IPR029058">
    <property type="entry name" value="AB_hydrolase_fold"/>
</dbReference>
<protein>
    <recommendedName>
        <fullName evidence="8 10">Proline iminopeptidase</fullName>
        <shortName evidence="8">PIP</shortName>
        <ecNumber evidence="8 10">3.4.11.5</ecNumber>
    </recommendedName>
    <alternativeName>
        <fullName evidence="8">Prolyl aminopeptidase</fullName>
    </alternativeName>
</protein>
<dbReference type="Proteomes" id="UP001305414">
    <property type="component" value="Unassembled WGS sequence"/>
</dbReference>